<dbReference type="PANTHER" id="PTHR30143">
    <property type="entry name" value="ACID HYDRATASE"/>
    <property type="match status" value="1"/>
</dbReference>
<evidence type="ECO:0000313" key="1">
    <source>
        <dbReference type="EMBL" id="GBG24477.1"/>
    </source>
</evidence>
<organism evidence="1 2">
    <name type="scientific">Hondaea fermentalgiana</name>
    <dbReference type="NCBI Taxonomy" id="2315210"/>
    <lineage>
        <taxon>Eukaryota</taxon>
        <taxon>Sar</taxon>
        <taxon>Stramenopiles</taxon>
        <taxon>Bigyra</taxon>
        <taxon>Labyrinthulomycetes</taxon>
        <taxon>Thraustochytrida</taxon>
        <taxon>Thraustochytriidae</taxon>
        <taxon>Hondaea</taxon>
    </lineage>
</organism>
<dbReference type="OrthoDB" id="10267604at2759"/>
<comment type="caution">
    <text evidence="1">The sequence shown here is derived from an EMBL/GenBank/DDBJ whole genome shotgun (WGS) entry which is preliminary data.</text>
</comment>
<sequence length="154" mass="15911">MAADLPAAEAPFDAAQVWRAVGETRMALELVGSRFTDVAGAPPLLKLADSICAGGVVLGDRISVDDPETLGSTRARLHFDGVEVDRGVATACPAGSPLAALTWLANHLASRGKQLRAGDVVISGKICAAPGISPYQRVSATFEGHGSIESFFLP</sequence>
<dbReference type="InParanoid" id="A0A2R5G0C7"/>
<dbReference type="SUPFAM" id="SSF56529">
    <property type="entry name" value="FAH"/>
    <property type="match status" value="1"/>
</dbReference>
<dbReference type="Gene3D" id="3.90.850.10">
    <property type="entry name" value="Fumarylacetoacetase-like, C-terminal domain"/>
    <property type="match status" value="1"/>
</dbReference>
<dbReference type="GO" id="GO:0005737">
    <property type="term" value="C:cytoplasm"/>
    <property type="evidence" value="ECO:0007669"/>
    <property type="project" value="TreeGrafter"/>
</dbReference>
<proteinExistence type="predicted"/>
<gene>
    <name evidence="1" type="ORF">FCC1311_062001</name>
</gene>
<accession>A0A2R5G0C7</accession>
<dbReference type="EMBL" id="BEYU01000006">
    <property type="protein sequence ID" value="GBG24477.1"/>
    <property type="molecule type" value="Genomic_DNA"/>
</dbReference>
<name>A0A2R5G0C7_9STRA</name>
<evidence type="ECO:0000313" key="2">
    <source>
        <dbReference type="Proteomes" id="UP000241890"/>
    </source>
</evidence>
<reference evidence="1 2" key="1">
    <citation type="submission" date="2017-12" db="EMBL/GenBank/DDBJ databases">
        <title>Sequencing, de novo assembly and annotation of complete genome of a new Thraustochytrid species, strain FCC1311.</title>
        <authorList>
            <person name="Sedici K."/>
            <person name="Godart F."/>
            <person name="Aiese Cigliano R."/>
            <person name="Sanseverino W."/>
            <person name="Barakat M."/>
            <person name="Ortet P."/>
            <person name="Marechal E."/>
            <person name="Cagnac O."/>
            <person name="Amato A."/>
        </authorList>
    </citation>
    <scope>NUCLEOTIDE SEQUENCE [LARGE SCALE GENOMIC DNA]</scope>
</reference>
<dbReference type="GO" id="GO:0008684">
    <property type="term" value="F:2-oxopent-4-enoate hydratase activity"/>
    <property type="evidence" value="ECO:0007669"/>
    <property type="project" value="TreeGrafter"/>
</dbReference>
<dbReference type="InterPro" id="IPR050772">
    <property type="entry name" value="Hydratase-Decarb/MhpD_sf"/>
</dbReference>
<keyword evidence="2" id="KW-1185">Reference proteome</keyword>
<protein>
    <recommendedName>
        <fullName evidence="3">2-keto-4-pentenoate hydratase</fullName>
    </recommendedName>
</protein>
<dbReference type="InterPro" id="IPR036663">
    <property type="entry name" value="Fumarylacetoacetase_C_sf"/>
</dbReference>
<dbReference type="AlphaFoldDB" id="A0A2R5G0C7"/>
<evidence type="ECO:0008006" key="3">
    <source>
        <dbReference type="Google" id="ProtNLM"/>
    </source>
</evidence>
<dbReference type="PANTHER" id="PTHR30143:SF0">
    <property type="entry name" value="2-KETO-4-PENTENOATE HYDRATASE"/>
    <property type="match status" value="1"/>
</dbReference>
<dbReference type="Proteomes" id="UP000241890">
    <property type="component" value="Unassembled WGS sequence"/>
</dbReference>